<comment type="caution">
    <text evidence="2">The sequence shown here is derived from an EMBL/GenBank/DDBJ whole genome shotgun (WGS) entry which is preliminary data.</text>
</comment>
<sequence>MTIRWSTQFAQGGGHGKDQGEGDGHPGQPWQPADEPHPDGSTPPGDGAHKK</sequence>
<evidence type="ECO:0000313" key="2">
    <source>
        <dbReference type="EMBL" id="MEV5508265.1"/>
    </source>
</evidence>
<proteinExistence type="predicted"/>
<feature type="compositionally biased region" description="Basic and acidic residues" evidence="1">
    <location>
        <begin position="15"/>
        <end position="24"/>
    </location>
</feature>
<keyword evidence="3" id="KW-1185">Reference proteome</keyword>
<gene>
    <name evidence="2" type="ORF">AB0L16_17600</name>
</gene>
<feature type="region of interest" description="Disordered" evidence="1">
    <location>
        <begin position="1"/>
        <end position="51"/>
    </location>
</feature>
<accession>A0ABV3JZF2</accession>
<dbReference type="RefSeq" id="WP_206608462.1">
    <property type="nucleotide sequence ID" value="NZ_JBFAUK010000012.1"/>
</dbReference>
<evidence type="ECO:0000256" key="1">
    <source>
        <dbReference type="SAM" id="MobiDB-lite"/>
    </source>
</evidence>
<feature type="compositionally biased region" description="Polar residues" evidence="1">
    <location>
        <begin position="1"/>
        <end position="10"/>
    </location>
</feature>
<protein>
    <submittedName>
        <fullName evidence="2">Uncharacterized protein</fullName>
    </submittedName>
</protein>
<dbReference type="EMBL" id="JBFAUK010000012">
    <property type="protein sequence ID" value="MEV5508265.1"/>
    <property type="molecule type" value="Genomic_DNA"/>
</dbReference>
<organism evidence="2 3">
    <name type="scientific">Streptomyces orinoci</name>
    <name type="common">Streptoverticillium orinoci</name>
    <dbReference type="NCBI Taxonomy" id="67339"/>
    <lineage>
        <taxon>Bacteria</taxon>
        <taxon>Bacillati</taxon>
        <taxon>Actinomycetota</taxon>
        <taxon>Actinomycetes</taxon>
        <taxon>Kitasatosporales</taxon>
        <taxon>Streptomycetaceae</taxon>
        <taxon>Streptomyces</taxon>
    </lineage>
</organism>
<reference evidence="2 3" key="1">
    <citation type="submission" date="2024-06" db="EMBL/GenBank/DDBJ databases">
        <title>The Natural Products Discovery Center: Release of the First 8490 Sequenced Strains for Exploring Actinobacteria Biosynthetic Diversity.</title>
        <authorList>
            <person name="Kalkreuter E."/>
            <person name="Kautsar S.A."/>
            <person name="Yang D."/>
            <person name="Bader C.D."/>
            <person name="Teijaro C.N."/>
            <person name="Fluegel L."/>
            <person name="Davis C.M."/>
            <person name="Simpson J.R."/>
            <person name="Lauterbach L."/>
            <person name="Steele A.D."/>
            <person name="Gui C."/>
            <person name="Meng S."/>
            <person name="Li G."/>
            <person name="Viehrig K."/>
            <person name="Ye F."/>
            <person name="Su P."/>
            <person name="Kiefer A.F."/>
            <person name="Nichols A."/>
            <person name="Cepeda A.J."/>
            <person name="Yan W."/>
            <person name="Fan B."/>
            <person name="Jiang Y."/>
            <person name="Adhikari A."/>
            <person name="Zheng C.-J."/>
            <person name="Schuster L."/>
            <person name="Cowan T.M."/>
            <person name="Smanski M.J."/>
            <person name="Chevrette M.G."/>
            <person name="De Carvalho L.P.S."/>
            <person name="Shen B."/>
        </authorList>
    </citation>
    <scope>NUCLEOTIDE SEQUENCE [LARGE SCALE GENOMIC DNA]</scope>
    <source>
        <strain evidence="2 3">NPDC052347</strain>
    </source>
</reference>
<dbReference type="Proteomes" id="UP001552594">
    <property type="component" value="Unassembled WGS sequence"/>
</dbReference>
<evidence type="ECO:0000313" key="3">
    <source>
        <dbReference type="Proteomes" id="UP001552594"/>
    </source>
</evidence>
<name>A0ABV3JZF2_STRON</name>